<dbReference type="SUPFAM" id="SSF53474">
    <property type="entry name" value="alpha/beta-Hydrolases"/>
    <property type="match status" value="1"/>
</dbReference>
<evidence type="ECO:0000313" key="5">
    <source>
        <dbReference type="Proteomes" id="UP000749040"/>
    </source>
</evidence>
<dbReference type="PANTHER" id="PTHR11731:SF193">
    <property type="entry name" value="DIPEPTIDYL PEPTIDASE 9"/>
    <property type="match status" value="1"/>
</dbReference>
<keyword evidence="5" id="KW-1185">Reference proteome</keyword>
<feature type="domain" description="Peptidase S9 prolyl oligopeptidase catalytic" evidence="2">
    <location>
        <begin position="483"/>
        <end position="681"/>
    </location>
</feature>
<dbReference type="SUPFAM" id="SSF82171">
    <property type="entry name" value="DPP6 N-terminal domain-like"/>
    <property type="match status" value="1"/>
</dbReference>
<dbReference type="EMBL" id="JADKYB010000011">
    <property type="protein sequence ID" value="MBM9507006.1"/>
    <property type="molecule type" value="Genomic_DNA"/>
</dbReference>
<dbReference type="Pfam" id="PF00930">
    <property type="entry name" value="DPPIV_N"/>
    <property type="match status" value="1"/>
</dbReference>
<gene>
    <name evidence="4" type="ORF">ITX44_21225</name>
</gene>
<dbReference type="InterPro" id="IPR029058">
    <property type="entry name" value="AB_hydrolase_fold"/>
</dbReference>
<dbReference type="RefSeq" id="WP_205358868.1">
    <property type="nucleotide sequence ID" value="NZ_JADKYB010000011.1"/>
</dbReference>
<proteinExistence type="predicted"/>
<dbReference type="Pfam" id="PF00326">
    <property type="entry name" value="Peptidase_S9"/>
    <property type="match status" value="1"/>
</dbReference>
<dbReference type="Proteomes" id="UP000749040">
    <property type="component" value="Unassembled WGS sequence"/>
</dbReference>
<comment type="caution">
    <text evidence="4">The sequence shown here is derived from an EMBL/GenBank/DDBJ whole genome shotgun (WGS) entry which is preliminary data.</text>
</comment>
<accession>A0ABS2TUJ9</accession>
<protein>
    <submittedName>
        <fullName evidence="4">Prolyl oligopeptidase family serine peptidase</fullName>
    </submittedName>
</protein>
<feature type="domain" description="Dipeptidylpeptidase IV N-terminal" evidence="3">
    <location>
        <begin position="176"/>
        <end position="365"/>
    </location>
</feature>
<feature type="region of interest" description="Disordered" evidence="1">
    <location>
        <begin position="396"/>
        <end position="420"/>
    </location>
</feature>
<evidence type="ECO:0000256" key="1">
    <source>
        <dbReference type="SAM" id="MobiDB-lite"/>
    </source>
</evidence>
<name>A0ABS2TUJ9_9ACTN</name>
<dbReference type="InterPro" id="IPR050278">
    <property type="entry name" value="Serine_Prot_S9B/DPPIV"/>
</dbReference>
<evidence type="ECO:0000259" key="2">
    <source>
        <dbReference type="Pfam" id="PF00326"/>
    </source>
</evidence>
<dbReference type="Gene3D" id="3.40.50.1820">
    <property type="entry name" value="alpha/beta hydrolase"/>
    <property type="match status" value="1"/>
</dbReference>
<dbReference type="InterPro" id="IPR001375">
    <property type="entry name" value="Peptidase_S9_cat"/>
</dbReference>
<evidence type="ECO:0000259" key="3">
    <source>
        <dbReference type="Pfam" id="PF00930"/>
    </source>
</evidence>
<dbReference type="InterPro" id="IPR002469">
    <property type="entry name" value="Peptidase_S9B_N"/>
</dbReference>
<evidence type="ECO:0000313" key="4">
    <source>
        <dbReference type="EMBL" id="MBM9507006.1"/>
    </source>
</evidence>
<dbReference type="Gene3D" id="2.140.10.30">
    <property type="entry name" value="Dipeptidylpeptidase IV, N-terminal domain"/>
    <property type="match status" value="1"/>
</dbReference>
<sequence>MTAADFPQQLVRTRRFALGVPGGFTVTGDGRAVLFVRERGGDDPVGCLWRLDLASGRERVLADPRRLGEAAGRGITGYATDRDGRLAVFALGGAVWAVDVDTDVDAAPDAAGGWPRRLTAAEGAADPRPDPAGRRIAYTCRGQLRVLDTEGSAGNGRALAVPDGDAVCWGIAPDAPRGHWWAPDGSGLLAARTDAAAVALWHLAEPAGPGTPPRTVRYAAVGGALPAVTLWRLGLDGIRVEARWDRDAFPYLPDAGWDAHGPYALVQSRDQRVVRLLTIGPDGGTAVAAELRDERWVHLVPGLPARTAAGALVWHVDRAGTRYLTVAGTAVTPPGLHLREVLGVEGEDVLFTATDRREPRETHLWTYAPGRGSRRLSVEPGVHTGVRRGTTLVHTATGADRPGGRTVVRRPGGRPVPVRSSAEEPLLRVRATDLVLGPRELRTALHLPSWYGPGDGPLPVLADPYGGPGRQRVTAGPDWRSLVSQWFAEHGFAVLVADGRGTPGRGPEWERAVHGDLLGPALEDQVTAVREAARLRPELDPGRVGIRGWSFGGSLAAWAVLRRPDVFHAAVAGAGVTDQRLYHARWRERFLGDPDEYPERYEAASLLRAAPALTRPLLLVHGLSDDRVHPAHTLRLSAALLAAGRPHEVLLLPGAGHQALGTPAAEHVLTHQLHFLRRHLGTAAP</sequence>
<dbReference type="PANTHER" id="PTHR11731">
    <property type="entry name" value="PROTEASE FAMILY S9B,C DIPEPTIDYL-PEPTIDASE IV-RELATED"/>
    <property type="match status" value="1"/>
</dbReference>
<organism evidence="4 5">
    <name type="scientific">Actinacidiphila acididurans</name>
    <dbReference type="NCBI Taxonomy" id="2784346"/>
    <lineage>
        <taxon>Bacteria</taxon>
        <taxon>Bacillati</taxon>
        <taxon>Actinomycetota</taxon>
        <taxon>Actinomycetes</taxon>
        <taxon>Kitasatosporales</taxon>
        <taxon>Streptomycetaceae</taxon>
        <taxon>Actinacidiphila</taxon>
    </lineage>
</organism>
<reference evidence="4 5" key="1">
    <citation type="submission" date="2021-01" db="EMBL/GenBank/DDBJ databases">
        <title>Streptomyces acididurans sp. nov., isolated from a peat swamp forest soil.</title>
        <authorList>
            <person name="Chantavorakit T."/>
            <person name="Duangmal K."/>
        </authorList>
    </citation>
    <scope>NUCLEOTIDE SEQUENCE [LARGE SCALE GENOMIC DNA]</scope>
    <source>
        <strain evidence="4 5">KK5PA1</strain>
    </source>
</reference>